<evidence type="ECO:0000256" key="2">
    <source>
        <dbReference type="ARBA" id="ARBA00022729"/>
    </source>
</evidence>
<feature type="region of interest" description="Disordered" evidence="7">
    <location>
        <begin position="516"/>
        <end position="571"/>
    </location>
</feature>
<evidence type="ECO:0000313" key="11">
    <source>
        <dbReference type="Proteomes" id="UP000094565"/>
    </source>
</evidence>
<dbReference type="PROSITE" id="PS51767">
    <property type="entry name" value="PEPTIDASE_A1"/>
    <property type="match status" value="1"/>
</dbReference>
<reference evidence="10 11" key="1">
    <citation type="submission" date="2016-02" db="EMBL/GenBank/DDBJ databases">
        <title>Comparative genomic and transcriptomic foundation for Pichia pastoris.</title>
        <authorList>
            <person name="Love K.R."/>
            <person name="Shah K.A."/>
            <person name="Whittaker C.A."/>
            <person name="Wu J."/>
            <person name="Bartlett M.C."/>
            <person name="Ma D."/>
            <person name="Leeson R.L."/>
            <person name="Priest M."/>
            <person name="Young S.K."/>
            <person name="Love J.C."/>
        </authorList>
    </citation>
    <scope>NUCLEOTIDE SEQUENCE [LARGE SCALE GENOMIC DNA]</scope>
    <source>
        <strain evidence="10 11">ATCC 28485</strain>
    </source>
</reference>
<dbReference type="InterPro" id="IPR021109">
    <property type="entry name" value="Peptidase_aspartic_dom_sf"/>
</dbReference>
<dbReference type="Proteomes" id="UP000094565">
    <property type="component" value="Chromosome 1"/>
</dbReference>
<keyword evidence="6" id="KW-0645">Protease</keyword>
<dbReference type="Gene3D" id="2.40.70.10">
    <property type="entry name" value="Acid Proteases"/>
    <property type="match status" value="2"/>
</dbReference>
<evidence type="ECO:0000256" key="1">
    <source>
        <dbReference type="ARBA" id="ARBA00007447"/>
    </source>
</evidence>
<feature type="chain" id="PRO_5008539314" evidence="8">
    <location>
        <begin position="19"/>
        <end position="590"/>
    </location>
</feature>
<dbReference type="AlphaFoldDB" id="A0A1B2J845"/>
<dbReference type="SUPFAM" id="SSF50630">
    <property type="entry name" value="Acid proteases"/>
    <property type="match status" value="1"/>
</dbReference>
<dbReference type="InterPro" id="IPR001969">
    <property type="entry name" value="Aspartic_peptidase_AS"/>
</dbReference>
<dbReference type="InterPro" id="IPR033121">
    <property type="entry name" value="PEPTIDASE_A1"/>
</dbReference>
<feature type="active site" evidence="5">
    <location>
        <position position="357"/>
    </location>
</feature>
<dbReference type="GO" id="GO:0006508">
    <property type="term" value="P:proteolysis"/>
    <property type="evidence" value="ECO:0007669"/>
    <property type="project" value="UniProtKB-KW"/>
</dbReference>
<dbReference type="PRINTS" id="PR00792">
    <property type="entry name" value="PEPSIN"/>
</dbReference>
<gene>
    <name evidence="10" type="ORF">ATY40_BA7500163</name>
</gene>
<accession>A0A1B2J845</accession>
<dbReference type="OrthoDB" id="771136at2759"/>
<protein>
    <submittedName>
        <fullName evidence="10">BA75_00163T0</fullName>
    </submittedName>
</protein>
<evidence type="ECO:0000256" key="7">
    <source>
        <dbReference type="SAM" id="MobiDB-lite"/>
    </source>
</evidence>
<dbReference type="PANTHER" id="PTHR47966">
    <property type="entry name" value="BETA-SITE APP-CLEAVING ENZYME, ISOFORM A-RELATED"/>
    <property type="match status" value="1"/>
</dbReference>
<feature type="compositionally biased region" description="Low complexity" evidence="7">
    <location>
        <begin position="528"/>
        <end position="560"/>
    </location>
</feature>
<feature type="domain" description="Peptidase A1" evidence="9">
    <location>
        <begin position="62"/>
        <end position="473"/>
    </location>
</feature>
<dbReference type="PANTHER" id="PTHR47966:SF65">
    <property type="entry name" value="ASPARTIC-TYPE ENDOPEPTIDASE"/>
    <property type="match status" value="1"/>
</dbReference>
<dbReference type="GO" id="GO:0005576">
    <property type="term" value="C:extracellular region"/>
    <property type="evidence" value="ECO:0007669"/>
    <property type="project" value="UniProtKB-ARBA"/>
</dbReference>
<evidence type="ECO:0000256" key="4">
    <source>
        <dbReference type="ARBA" id="ARBA00023157"/>
    </source>
</evidence>
<keyword evidence="2 8" id="KW-0732">Signal</keyword>
<sequence length="590" mass="63837">MILNHLVLITLSIALASAKLQSPFKANKLPFKKVYHSNDPKDRLIKRDDYESLDLRHIGVLYTAEIQIGSDETEIEVIVDTGSADLWVIDSDAAVCELSYDEIEANSFSSASTKFMDKIAPASQELLDGLSEFGFALDGEISQHLADKSGRVSKREENQQDFNIDRSEPVCEQFGSFDSSSSDTFQSNNTAFGIAYLDGTTANGTWVRDTVHIGDFAISQQSFALVNITDNYMGILGLGPATQQTTNSNPVAANRFTYDGVVDSLRSQGFINSASFSVYLSPDEDNEHDEFSDGEILFGAIDKAKIDGPFRLFPYVNPYKPIYPDQYTSYVTVSTIAVSSSSETLIIERRPRLALIDTGATFSYLPTYPLIRLAFSIHGGFEYVSQLGLFVIRTSSLSVARKKVIEFKFGDDVVIQSPVSDHLLDVSGLFTDGQSYSALTVRESLDGLSILGDTFIKSAYLFFDNENSQLGIGQIKVTDDEDIEVVGDFTIEQDPAYSSTWSSDLPHETFTRALSTASGGGLGTGINTATTSRASSSSRSSSSSSSRSTSGSASGSASATQAEETSTDLGAPAATLSATPCLFALLLLMM</sequence>
<evidence type="ECO:0000256" key="5">
    <source>
        <dbReference type="PIRSR" id="PIRSR601461-1"/>
    </source>
</evidence>
<dbReference type="GO" id="GO:0004190">
    <property type="term" value="F:aspartic-type endopeptidase activity"/>
    <property type="evidence" value="ECO:0007669"/>
    <property type="project" value="UniProtKB-KW"/>
</dbReference>
<keyword evidence="11" id="KW-1185">Reference proteome</keyword>
<keyword evidence="3 6" id="KW-0064">Aspartyl protease</keyword>
<evidence type="ECO:0000256" key="3">
    <source>
        <dbReference type="ARBA" id="ARBA00022750"/>
    </source>
</evidence>
<dbReference type="Pfam" id="PF00026">
    <property type="entry name" value="Asp"/>
    <property type="match status" value="1"/>
</dbReference>
<evidence type="ECO:0000256" key="6">
    <source>
        <dbReference type="RuleBase" id="RU000454"/>
    </source>
</evidence>
<evidence type="ECO:0000259" key="9">
    <source>
        <dbReference type="PROSITE" id="PS51767"/>
    </source>
</evidence>
<dbReference type="InterPro" id="IPR001461">
    <property type="entry name" value="Aspartic_peptidase_A1"/>
</dbReference>
<comment type="similarity">
    <text evidence="1 6">Belongs to the peptidase A1 family.</text>
</comment>
<evidence type="ECO:0000313" key="10">
    <source>
        <dbReference type="EMBL" id="ANZ74075.1"/>
    </source>
</evidence>
<keyword evidence="4" id="KW-1015">Disulfide bond</keyword>
<feature type="signal peptide" evidence="8">
    <location>
        <begin position="1"/>
        <end position="18"/>
    </location>
</feature>
<proteinExistence type="inferred from homology"/>
<dbReference type="EMBL" id="CP014584">
    <property type="protein sequence ID" value="ANZ74075.1"/>
    <property type="molecule type" value="Genomic_DNA"/>
</dbReference>
<evidence type="ECO:0000256" key="8">
    <source>
        <dbReference type="SAM" id="SignalP"/>
    </source>
</evidence>
<keyword evidence="6" id="KW-0378">Hydrolase</keyword>
<dbReference type="PROSITE" id="PS00141">
    <property type="entry name" value="ASP_PROTEASE"/>
    <property type="match status" value="2"/>
</dbReference>
<name>A0A1B2J845_PICPA</name>
<feature type="active site" evidence="5">
    <location>
        <position position="80"/>
    </location>
</feature>
<organism evidence="10 11">
    <name type="scientific">Komagataella pastoris</name>
    <name type="common">Yeast</name>
    <name type="synonym">Pichia pastoris</name>
    <dbReference type="NCBI Taxonomy" id="4922"/>
    <lineage>
        <taxon>Eukaryota</taxon>
        <taxon>Fungi</taxon>
        <taxon>Dikarya</taxon>
        <taxon>Ascomycota</taxon>
        <taxon>Saccharomycotina</taxon>
        <taxon>Pichiomycetes</taxon>
        <taxon>Pichiales</taxon>
        <taxon>Pichiaceae</taxon>
        <taxon>Komagataella</taxon>
    </lineage>
</organism>